<gene>
    <name evidence="5" type="primary">Dmoj\GI15612</name>
    <name evidence="5" type="ORF">Dmoj_GI15612</name>
</gene>
<reference evidence="5 6" key="1">
    <citation type="journal article" date="2007" name="Nature">
        <title>Evolution of genes and genomes on the Drosophila phylogeny.</title>
        <authorList>
            <consortium name="Drosophila 12 Genomes Consortium"/>
            <person name="Clark A.G."/>
            <person name="Eisen M.B."/>
            <person name="Smith D.R."/>
            <person name="Bergman C.M."/>
            <person name="Oliver B."/>
            <person name="Markow T.A."/>
            <person name="Kaufman T.C."/>
            <person name="Kellis M."/>
            <person name="Gelbart W."/>
            <person name="Iyer V.N."/>
            <person name="Pollard D.A."/>
            <person name="Sackton T.B."/>
            <person name="Larracuente A.M."/>
            <person name="Singh N.D."/>
            <person name="Abad J.P."/>
            <person name="Abt D.N."/>
            <person name="Adryan B."/>
            <person name="Aguade M."/>
            <person name="Akashi H."/>
            <person name="Anderson W.W."/>
            <person name="Aquadro C.F."/>
            <person name="Ardell D.H."/>
            <person name="Arguello R."/>
            <person name="Artieri C.G."/>
            <person name="Barbash D.A."/>
            <person name="Barker D."/>
            <person name="Barsanti P."/>
            <person name="Batterham P."/>
            <person name="Batzoglou S."/>
            <person name="Begun D."/>
            <person name="Bhutkar A."/>
            <person name="Blanco E."/>
            <person name="Bosak S.A."/>
            <person name="Bradley R.K."/>
            <person name="Brand A.D."/>
            <person name="Brent M.R."/>
            <person name="Brooks A.N."/>
            <person name="Brown R.H."/>
            <person name="Butlin R.K."/>
            <person name="Caggese C."/>
            <person name="Calvi B.R."/>
            <person name="Bernardo de Carvalho A."/>
            <person name="Caspi A."/>
            <person name="Castrezana S."/>
            <person name="Celniker S.E."/>
            <person name="Chang J.L."/>
            <person name="Chapple C."/>
            <person name="Chatterji S."/>
            <person name="Chinwalla A."/>
            <person name="Civetta A."/>
            <person name="Clifton S.W."/>
            <person name="Comeron J.M."/>
            <person name="Costello J.C."/>
            <person name="Coyne J.A."/>
            <person name="Daub J."/>
            <person name="David R.G."/>
            <person name="Delcher A.L."/>
            <person name="Delehaunty K."/>
            <person name="Do C.B."/>
            <person name="Ebling H."/>
            <person name="Edwards K."/>
            <person name="Eickbush T."/>
            <person name="Evans J.D."/>
            <person name="Filipski A."/>
            <person name="Findeiss S."/>
            <person name="Freyhult E."/>
            <person name="Fulton L."/>
            <person name="Fulton R."/>
            <person name="Garcia A.C."/>
            <person name="Gardiner A."/>
            <person name="Garfield D.A."/>
            <person name="Garvin B.E."/>
            <person name="Gibson G."/>
            <person name="Gilbert D."/>
            <person name="Gnerre S."/>
            <person name="Godfrey J."/>
            <person name="Good R."/>
            <person name="Gotea V."/>
            <person name="Gravely B."/>
            <person name="Greenberg A.J."/>
            <person name="Griffiths-Jones S."/>
            <person name="Gross S."/>
            <person name="Guigo R."/>
            <person name="Gustafson E.A."/>
            <person name="Haerty W."/>
            <person name="Hahn M.W."/>
            <person name="Halligan D.L."/>
            <person name="Halpern A.L."/>
            <person name="Halter G.M."/>
            <person name="Han M.V."/>
            <person name="Heger A."/>
            <person name="Hillier L."/>
            <person name="Hinrichs A.S."/>
            <person name="Holmes I."/>
            <person name="Hoskins R.A."/>
            <person name="Hubisz M.J."/>
            <person name="Hultmark D."/>
            <person name="Huntley M.A."/>
            <person name="Jaffe D.B."/>
            <person name="Jagadeeshan S."/>
            <person name="Jeck W.R."/>
            <person name="Johnson J."/>
            <person name="Jones C.D."/>
            <person name="Jordan W.C."/>
            <person name="Karpen G.H."/>
            <person name="Kataoka E."/>
            <person name="Keightley P.D."/>
            <person name="Kheradpour P."/>
            <person name="Kirkness E.F."/>
            <person name="Koerich L.B."/>
            <person name="Kristiansen K."/>
            <person name="Kudrna D."/>
            <person name="Kulathinal R.J."/>
            <person name="Kumar S."/>
            <person name="Kwok R."/>
            <person name="Lander E."/>
            <person name="Langley C.H."/>
            <person name="Lapoint R."/>
            <person name="Lazzaro B.P."/>
            <person name="Lee S.J."/>
            <person name="Levesque L."/>
            <person name="Li R."/>
            <person name="Lin C.F."/>
            <person name="Lin M.F."/>
            <person name="Lindblad-Toh K."/>
            <person name="Llopart A."/>
            <person name="Long M."/>
            <person name="Low L."/>
            <person name="Lozovsky E."/>
            <person name="Lu J."/>
            <person name="Luo M."/>
            <person name="Machado C.A."/>
            <person name="Makalowski W."/>
            <person name="Marzo M."/>
            <person name="Matsuda M."/>
            <person name="Matzkin L."/>
            <person name="McAllister B."/>
            <person name="McBride C.S."/>
            <person name="McKernan B."/>
            <person name="McKernan K."/>
            <person name="Mendez-Lago M."/>
            <person name="Minx P."/>
            <person name="Mollenhauer M.U."/>
            <person name="Montooth K."/>
            <person name="Mount S.M."/>
            <person name="Mu X."/>
            <person name="Myers E."/>
            <person name="Negre B."/>
            <person name="Newfeld S."/>
            <person name="Nielsen R."/>
            <person name="Noor M.A."/>
            <person name="O'Grady P."/>
            <person name="Pachter L."/>
            <person name="Papaceit M."/>
            <person name="Parisi M.J."/>
            <person name="Parisi M."/>
            <person name="Parts L."/>
            <person name="Pedersen J.S."/>
            <person name="Pesole G."/>
            <person name="Phillippy A.M."/>
            <person name="Ponting C.P."/>
            <person name="Pop M."/>
            <person name="Porcelli D."/>
            <person name="Powell J.R."/>
            <person name="Prohaska S."/>
            <person name="Pruitt K."/>
            <person name="Puig M."/>
            <person name="Quesneville H."/>
            <person name="Ram K.R."/>
            <person name="Rand D."/>
            <person name="Rasmussen M.D."/>
            <person name="Reed L.K."/>
            <person name="Reenan R."/>
            <person name="Reily A."/>
            <person name="Remington K.A."/>
            <person name="Rieger T.T."/>
            <person name="Ritchie M.G."/>
            <person name="Robin C."/>
            <person name="Rogers Y.H."/>
            <person name="Rohde C."/>
            <person name="Rozas J."/>
            <person name="Rubenfield M.J."/>
            <person name="Ruiz A."/>
            <person name="Russo S."/>
            <person name="Salzberg S.L."/>
            <person name="Sanchez-Gracia A."/>
            <person name="Saranga D.J."/>
            <person name="Sato H."/>
            <person name="Schaeffer S.W."/>
            <person name="Schatz M.C."/>
            <person name="Schlenke T."/>
            <person name="Schwartz R."/>
            <person name="Segarra C."/>
            <person name="Singh R.S."/>
            <person name="Sirot L."/>
            <person name="Sirota M."/>
            <person name="Sisneros N.B."/>
            <person name="Smith C.D."/>
            <person name="Smith T.F."/>
            <person name="Spieth J."/>
            <person name="Stage D.E."/>
            <person name="Stark A."/>
            <person name="Stephan W."/>
            <person name="Strausberg R.L."/>
            <person name="Strempel S."/>
            <person name="Sturgill D."/>
            <person name="Sutton G."/>
            <person name="Sutton G.G."/>
            <person name="Tao W."/>
            <person name="Teichmann S."/>
            <person name="Tobari Y.N."/>
            <person name="Tomimura Y."/>
            <person name="Tsolas J.M."/>
            <person name="Valente V.L."/>
            <person name="Venter E."/>
            <person name="Venter J.C."/>
            <person name="Vicario S."/>
            <person name="Vieira F.G."/>
            <person name="Vilella A.J."/>
            <person name="Villasante A."/>
            <person name="Walenz B."/>
            <person name="Wang J."/>
            <person name="Wasserman M."/>
            <person name="Watts T."/>
            <person name="Wilson D."/>
            <person name="Wilson R.K."/>
            <person name="Wing R.A."/>
            <person name="Wolfner M.F."/>
            <person name="Wong A."/>
            <person name="Wong G.K."/>
            <person name="Wu C.I."/>
            <person name="Wu G."/>
            <person name="Yamamoto D."/>
            <person name="Yang H.P."/>
            <person name="Yang S.P."/>
            <person name="Yorke J.A."/>
            <person name="Yoshida K."/>
            <person name="Zdobnov E."/>
            <person name="Zhang P."/>
            <person name="Zhang Y."/>
            <person name="Zimin A.V."/>
            <person name="Baldwin J."/>
            <person name="Abdouelleil A."/>
            <person name="Abdulkadir J."/>
            <person name="Abebe A."/>
            <person name="Abera B."/>
            <person name="Abreu J."/>
            <person name="Acer S.C."/>
            <person name="Aftuck L."/>
            <person name="Alexander A."/>
            <person name="An P."/>
            <person name="Anderson E."/>
            <person name="Anderson S."/>
            <person name="Arachi H."/>
            <person name="Azer M."/>
            <person name="Bachantsang P."/>
            <person name="Barry A."/>
            <person name="Bayul T."/>
            <person name="Berlin A."/>
            <person name="Bessette D."/>
            <person name="Bloom T."/>
            <person name="Blye J."/>
            <person name="Boguslavskiy L."/>
            <person name="Bonnet C."/>
            <person name="Boukhgalter B."/>
            <person name="Bourzgui I."/>
            <person name="Brown A."/>
            <person name="Cahill P."/>
            <person name="Channer S."/>
            <person name="Cheshatsang Y."/>
            <person name="Chuda L."/>
            <person name="Citroen M."/>
            <person name="Collymore A."/>
            <person name="Cooke P."/>
            <person name="Costello M."/>
            <person name="D'Aco K."/>
            <person name="Daza R."/>
            <person name="De Haan G."/>
            <person name="DeGray S."/>
            <person name="DeMaso C."/>
            <person name="Dhargay N."/>
            <person name="Dooley K."/>
            <person name="Dooley E."/>
            <person name="Doricent M."/>
            <person name="Dorje P."/>
            <person name="Dorjee K."/>
            <person name="Dupes A."/>
            <person name="Elong R."/>
            <person name="Falk J."/>
            <person name="Farina A."/>
            <person name="Faro S."/>
            <person name="Ferguson D."/>
            <person name="Fisher S."/>
            <person name="Foley C.D."/>
            <person name="Franke A."/>
            <person name="Friedrich D."/>
            <person name="Gadbois L."/>
            <person name="Gearin G."/>
            <person name="Gearin C.R."/>
            <person name="Giannoukos G."/>
            <person name="Goode T."/>
            <person name="Graham J."/>
            <person name="Grandbois E."/>
            <person name="Grewal S."/>
            <person name="Gyaltsen K."/>
            <person name="Hafez N."/>
            <person name="Hagos B."/>
            <person name="Hall J."/>
            <person name="Henson C."/>
            <person name="Hollinger A."/>
            <person name="Honan T."/>
            <person name="Huard M.D."/>
            <person name="Hughes L."/>
            <person name="Hurhula B."/>
            <person name="Husby M.E."/>
            <person name="Kamat A."/>
            <person name="Kanga B."/>
            <person name="Kashin S."/>
            <person name="Khazanovich D."/>
            <person name="Kisner P."/>
            <person name="Lance K."/>
            <person name="Lara M."/>
            <person name="Lee W."/>
            <person name="Lennon N."/>
            <person name="Letendre F."/>
            <person name="LeVine R."/>
            <person name="Lipovsky A."/>
            <person name="Liu X."/>
            <person name="Liu J."/>
            <person name="Liu S."/>
            <person name="Lokyitsang T."/>
            <person name="Lokyitsang Y."/>
            <person name="Lubonja R."/>
            <person name="Lui A."/>
            <person name="MacDonald P."/>
            <person name="Magnisalis V."/>
            <person name="Maru K."/>
            <person name="Matthews C."/>
            <person name="McCusker W."/>
            <person name="McDonough S."/>
            <person name="Mehta T."/>
            <person name="Meldrim J."/>
            <person name="Meneus L."/>
            <person name="Mihai O."/>
            <person name="Mihalev A."/>
            <person name="Mihova T."/>
            <person name="Mittelman R."/>
            <person name="Mlenga V."/>
            <person name="Montmayeur A."/>
            <person name="Mulrain L."/>
            <person name="Navidi A."/>
            <person name="Naylor J."/>
            <person name="Negash T."/>
            <person name="Nguyen T."/>
            <person name="Nguyen N."/>
            <person name="Nicol R."/>
            <person name="Norbu C."/>
            <person name="Norbu N."/>
            <person name="Novod N."/>
            <person name="O'Neill B."/>
            <person name="Osman S."/>
            <person name="Markiewicz E."/>
            <person name="Oyono O.L."/>
            <person name="Patti C."/>
            <person name="Phunkhang P."/>
            <person name="Pierre F."/>
            <person name="Priest M."/>
            <person name="Raghuraman S."/>
            <person name="Rege F."/>
            <person name="Reyes R."/>
            <person name="Rise C."/>
            <person name="Rogov P."/>
            <person name="Ross K."/>
            <person name="Ryan E."/>
            <person name="Settipalli S."/>
            <person name="Shea T."/>
            <person name="Sherpa N."/>
            <person name="Shi L."/>
            <person name="Shih D."/>
            <person name="Sparrow T."/>
            <person name="Spaulding J."/>
            <person name="Stalker J."/>
            <person name="Stange-Thomann N."/>
            <person name="Stavropoulos S."/>
            <person name="Stone C."/>
            <person name="Strader C."/>
            <person name="Tesfaye S."/>
            <person name="Thomson T."/>
            <person name="Thoulutsang Y."/>
            <person name="Thoulutsang D."/>
            <person name="Topham K."/>
            <person name="Topping I."/>
            <person name="Tsamla T."/>
            <person name="Vassiliev H."/>
            <person name="Vo A."/>
            <person name="Wangchuk T."/>
            <person name="Wangdi T."/>
            <person name="Weiand M."/>
            <person name="Wilkinson J."/>
            <person name="Wilson A."/>
            <person name="Yadav S."/>
            <person name="Young G."/>
            <person name="Yu Q."/>
            <person name="Zembek L."/>
            <person name="Zhong D."/>
            <person name="Zimmer A."/>
            <person name="Zwirko Z."/>
            <person name="Jaffe D.B."/>
            <person name="Alvarez P."/>
            <person name="Brockman W."/>
            <person name="Butler J."/>
            <person name="Chin C."/>
            <person name="Gnerre S."/>
            <person name="Grabherr M."/>
            <person name="Kleber M."/>
            <person name="Mauceli E."/>
            <person name="MacCallum I."/>
        </authorList>
    </citation>
    <scope>NUCLEOTIDE SEQUENCE [LARGE SCALE GENOMIC DNA]</scope>
    <source>
        <strain evidence="6">Tucson 15081-1352.22</strain>
    </source>
</reference>
<dbReference type="PANTHER" id="PTHR14742:SF0">
    <property type="entry name" value="RIBONUCLEASE P PROTEIN SUBUNIT P21"/>
    <property type="match status" value="1"/>
</dbReference>
<comment type="similarity">
    <text evidence="4">Belongs to the eukaryotic/archaeal RNase P protein component 4 family.</text>
</comment>
<protein>
    <submittedName>
        <fullName evidence="5">Uncharacterized protein</fullName>
    </submittedName>
</protein>
<keyword evidence="1" id="KW-0819">tRNA processing</keyword>
<dbReference type="Pfam" id="PF04032">
    <property type="entry name" value="Rpr2"/>
    <property type="match status" value="1"/>
</dbReference>
<dbReference type="AlphaFoldDB" id="B4L3T0"/>
<organism evidence="5 6">
    <name type="scientific">Drosophila mojavensis</name>
    <name type="common">Fruit fly</name>
    <dbReference type="NCBI Taxonomy" id="7230"/>
    <lineage>
        <taxon>Eukaryota</taxon>
        <taxon>Metazoa</taxon>
        <taxon>Ecdysozoa</taxon>
        <taxon>Arthropoda</taxon>
        <taxon>Hexapoda</taxon>
        <taxon>Insecta</taxon>
        <taxon>Pterygota</taxon>
        <taxon>Neoptera</taxon>
        <taxon>Endopterygota</taxon>
        <taxon>Diptera</taxon>
        <taxon>Brachycera</taxon>
        <taxon>Muscomorpha</taxon>
        <taxon>Ephydroidea</taxon>
        <taxon>Drosophilidae</taxon>
        <taxon>Drosophila</taxon>
    </lineage>
</organism>
<sequence>MGNNKGNRKSLSQQHVCSRMNFLYQASNLMAHSNNNTLAAYYGKLCRNVGTKALIKISPTLKRTLCRRCSLPLLPGINTTLEVEQQQTNPKEVEMATNTSSKRRHRRLRGKRNECHNKGANAISSKEAASAVSIDEKTQLNMECGLCGANRRFHVDTRNECWPERAEAIVHVIQLGNQTDSDGNKGESEAIQEQR</sequence>
<dbReference type="InterPro" id="IPR007175">
    <property type="entry name" value="Rpr2/Snm1/Rpp21"/>
</dbReference>
<evidence type="ECO:0000256" key="2">
    <source>
        <dbReference type="ARBA" id="ARBA00022723"/>
    </source>
</evidence>
<evidence type="ECO:0000256" key="4">
    <source>
        <dbReference type="ARBA" id="ARBA00038402"/>
    </source>
</evidence>
<dbReference type="PANTHER" id="PTHR14742">
    <property type="entry name" value="RIBONUCLEASE P SUBUNIT P21"/>
    <property type="match status" value="1"/>
</dbReference>
<evidence type="ECO:0000313" key="5">
    <source>
        <dbReference type="EMBL" id="EDW07208.1"/>
    </source>
</evidence>
<dbReference type="KEGG" id="dmo:Dmoj_GI15612"/>
<dbReference type="EMBL" id="CH933810">
    <property type="protein sequence ID" value="EDW07208.1"/>
    <property type="molecule type" value="Genomic_DNA"/>
</dbReference>
<keyword evidence="6" id="KW-1185">Reference proteome</keyword>
<dbReference type="GO" id="GO:0005655">
    <property type="term" value="C:nucleolar ribonuclease P complex"/>
    <property type="evidence" value="ECO:0007669"/>
    <property type="project" value="TreeGrafter"/>
</dbReference>
<dbReference type="HOGENOM" id="CLU_1556871_0_0_1"/>
<evidence type="ECO:0000313" key="6">
    <source>
        <dbReference type="Proteomes" id="UP000009192"/>
    </source>
</evidence>
<proteinExistence type="inferred from homology"/>
<keyword evidence="3" id="KW-0862">Zinc</keyword>
<accession>B4L3T0</accession>
<dbReference type="eggNOG" id="KOG4394">
    <property type="taxonomic scope" value="Eukaryota"/>
</dbReference>
<dbReference type="InParanoid" id="B4L3T0"/>
<dbReference type="GO" id="GO:0046872">
    <property type="term" value="F:metal ion binding"/>
    <property type="evidence" value="ECO:0007669"/>
    <property type="project" value="UniProtKB-KW"/>
</dbReference>
<dbReference type="Gene3D" id="6.20.50.20">
    <property type="match status" value="1"/>
</dbReference>
<keyword evidence="2" id="KW-0479">Metal-binding</keyword>
<name>B4L3T0_DROMO</name>
<dbReference type="FunCoup" id="B4L3T0">
    <property type="interactions" value="7"/>
</dbReference>
<dbReference type="OMA" id="CSRMNFL"/>
<dbReference type="Proteomes" id="UP000009192">
    <property type="component" value="Unassembled WGS sequence"/>
</dbReference>
<evidence type="ECO:0000256" key="1">
    <source>
        <dbReference type="ARBA" id="ARBA00022694"/>
    </source>
</evidence>
<evidence type="ECO:0000256" key="3">
    <source>
        <dbReference type="ARBA" id="ARBA00022833"/>
    </source>
</evidence>
<dbReference type="GO" id="GO:0008033">
    <property type="term" value="P:tRNA processing"/>
    <property type="evidence" value="ECO:0007669"/>
    <property type="project" value="UniProtKB-KW"/>
</dbReference>
<dbReference type="OrthoDB" id="128536at2759"/>
<dbReference type="PhylomeDB" id="B4L3T0"/>